<dbReference type="PIRSF" id="PIRSF039090">
    <property type="entry name" value="Flis"/>
    <property type="match status" value="1"/>
</dbReference>
<dbReference type="EMBL" id="CP013023">
    <property type="protein sequence ID" value="ANF98480.1"/>
    <property type="molecule type" value="Genomic_DNA"/>
</dbReference>
<dbReference type="InterPro" id="IPR003713">
    <property type="entry name" value="FliS"/>
</dbReference>
<dbReference type="PANTHER" id="PTHR34773">
    <property type="entry name" value="FLAGELLAR SECRETION CHAPERONE FLIS"/>
    <property type="match status" value="1"/>
</dbReference>
<dbReference type="Gene3D" id="1.20.120.340">
    <property type="entry name" value="Flagellar protein FliS"/>
    <property type="match status" value="1"/>
</dbReference>
<dbReference type="Pfam" id="PF02561">
    <property type="entry name" value="FliS"/>
    <property type="match status" value="1"/>
</dbReference>
<dbReference type="RefSeq" id="WP_060536514.1">
    <property type="nucleotide sequence ID" value="NZ_CP013023.1"/>
</dbReference>
<keyword evidence="7" id="KW-0282">Flagellum</keyword>
<dbReference type="GO" id="GO:0071973">
    <property type="term" value="P:bacterial-type flagellum-dependent cell motility"/>
    <property type="evidence" value="ECO:0007669"/>
    <property type="project" value="TreeGrafter"/>
</dbReference>
<protein>
    <recommendedName>
        <fullName evidence="6">Flagellar secretion chaperone FliS</fullName>
    </recommendedName>
</protein>
<dbReference type="Proteomes" id="UP000078148">
    <property type="component" value="Chromosome"/>
</dbReference>
<evidence type="ECO:0000313" key="8">
    <source>
        <dbReference type="Proteomes" id="UP000078148"/>
    </source>
</evidence>
<comment type="subcellular location">
    <subcellularLocation>
        <location evidence="1 6">Cytoplasm</location>
        <location evidence="1 6">Cytosol</location>
    </subcellularLocation>
</comment>
<evidence type="ECO:0000313" key="7">
    <source>
        <dbReference type="EMBL" id="ANF98480.1"/>
    </source>
</evidence>
<dbReference type="KEGG" id="pbv:AR543_22460"/>
<evidence type="ECO:0000256" key="6">
    <source>
        <dbReference type="PIRNR" id="PIRNR039090"/>
    </source>
</evidence>
<dbReference type="NCBIfam" id="TIGR00208">
    <property type="entry name" value="fliS"/>
    <property type="match status" value="1"/>
</dbReference>
<keyword evidence="5" id="KW-0143">Chaperone</keyword>
<proteinExistence type="inferred from homology"/>
<dbReference type="InterPro" id="IPR036584">
    <property type="entry name" value="FliS_sf"/>
</dbReference>
<dbReference type="SUPFAM" id="SSF101116">
    <property type="entry name" value="Flagellar export chaperone FliS"/>
    <property type="match status" value="1"/>
</dbReference>
<organism evidence="7 8">
    <name type="scientific">Paenibacillus bovis</name>
    <dbReference type="NCBI Taxonomy" id="1616788"/>
    <lineage>
        <taxon>Bacteria</taxon>
        <taxon>Bacillati</taxon>
        <taxon>Bacillota</taxon>
        <taxon>Bacilli</taxon>
        <taxon>Bacillales</taxon>
        <taxon>Paenibacillaceae</taxon>
        <taxon>Paenibacillus</taxon>
    </lineage>
</organism>
<gene>
    <name evidence="7" type="ORF">AR543_22460</name>
</gene>
<dbReference type="GO" id="GO:0044780">
    <property type="term" value="P:bacterial-type flagellum assembly"/>
    <property type="evidence" value="ECO:0007669"/>
    <property type="project" value="InterPro"/>
</dbReference>
<keyword evidence="4 6" id="KW-1005">Bacterial flagellum biogenesis</keyword>
<dbReference type="STRING" id="1616788.AR543_22460"/>
<comment type="similarity">
    <text evidence="2 6">Belongs to the FliS family.</text>
</comment>
<name>A0A172ZMX1_9BACL</name>
<evidence type="ECO:0000256" key="5">
    <source>
        <dbReference type="ARBA" id="ARBA00023186"/>
    </source>
</evidence>
<evidence type="ECO:0000256" key="1">
    <source>
        <dbReference type="ARBA" id="ARBA00004514"/>
    </source>
</evidence>
<sequence>MISSPYEKYRQNAVQTSPGQLLIMLYDGAIRFTLAAIDGINQKDYEKSNINFGKAQAIVSEFRASLDRSYEVAENLDRLYEYMNYLLIQANVKKDVASAEEALGYLKDLRETWVEANKLAPAALSEAKHG</sequence>
<dbReference type="OrthoDB" id="1524959at2"/>
<keyword evidence="8" id="KW-1185">Reference proteome</keyword>
<keyword evidence="7" id="KW-0969">Cilium</keyword>
<reference evidence="8" key="1">
    <citation type="submission" date="2015-10" db="EMBL/GenBank/DDBJ databases">
        <title>Genome of Paenibacillus bovis sp. nov.</title>
        <authorList>
            <person name="Wu Z."/>
            <person name="Gao C."/>
            <person name="Liu Z."/>
            <person name="Zheng H."/>
        </authorList>
    </citation>
    <scope>NUCLEOTIDE SEQUENCE [LARGE SCALE GENOMIC DNA]</scope>
    <source>
        <strain evidence="8">BD3526</strain>
    </source>
</reference>
<dbReference type="AlphaFoldDB" id="A0A172ZMX1"/>
<keyword evidence="7" id="KW-0966">Cell projection</keyword>
<reference evidence="7 8" key="2">
    <citation type="journal article" date="2016" name="Int. J. Syst. Evol. Microbiol.">
        <title>Paenibacillus bovis sp. nov., isolated from raw yak (Bos grunniens) milk.</title>
        <authorList>
            <person name="Gao C."/>
            <person name="Han J."/>
            <person name="Liu Z."/>
            <person name="Xu X."/>
            <person name="Hang F."/>
            <person name="Wu Z."/>
        </authorList>
    </citation>
    <scope>NUCLEOTIDE SEQUENCE [LARGE SCALE GENOMIC DNA]</scope>
    <source>
        <strain evidence="7 8">BD3526</strain>
    </source>
</reference>
<evidence type="ECO:0000256" key="4">
    <source>
        <dbReference type="ARBA" id="ARBA00022795"/>
    </source>
</evidence>
<keyword evidence="3 6" id="KW-0963">Cytoplasm</keyword>
<evidence type="ECO:0000256" key="2">
    <source>
        <dbReference type="ARBA" id="ARBA00008787"/>
    </source>
</evidence>
<evidence type="ECO:0000256" key="3">
    <source>
        <dbReference type="ARBA" id="ARBA00022490"/>
    </source>
</evidence>
<dbReference type="GO" id="GO:0005829">
    <property type="term" value="C:cytosol"/>
    <property type="evidence" value="ECO:0007669"/>
    <property type="project" value="UniProtKB-SubCell"/>
</dbReference>
<dbReference type="CDD" id="cd16098">
    <property type="entry name" value="FliS"/>
    <property type="match status" value="1"/>
</dbReference>
<accession>A0A172ZMX1</accession>
<dbReference type="PANTHER" id="PTHR34773:SF1">
    <property type="entry name" value="FLAGELLAR SECRETION CHAPERONE FLIS"/>
    <property type="match status" value="1"/>
</dbReference>